<protein>
    <recommendedName>
        <fullName evidence="1">Serine aminopeptidase S33 domain-containing protein</fullName>
    </recommendedName>
</protein>
<dbReference type="AlphaFoldDB" id="A0A9W5VWJ5"/>
<dbReference type="EMBL" id="AGWN01000001">
    <property type="protein sequence ID" value="EPD31042.1"/>
    <property type="molecule type" value="Genomic_DNA"/>
</dbReference>
<reference evidence="2 3" key="1">
    <citation type="submission" date="2013-05" db="EMBL/GenBank/DDBJ databases">
        <title>The Genome Sequence of Actinomyces europaeus ACS-120-V-COL10B.</title>
        <authorList>
            <consortium name="The Broad Institute Genomics Platform"/>
            <person name="Earl A."/>
            <person name="Ward D."/>
            <person name="Feldgarden M."/>
            <person name="Gevers D."/>
            <person name="Saerens B."/>
            <person name="Vaneechoutte M."/>
            <person name="Walker B."/>
            <person name="Young S."/>
            <person name="Zeng Q."/>
            <person name="Gargeya S."/>
            <person name="Fitzgerald M."/>
            <person name="Haas B."/>
            <person name="Abouelleil A."/>
            <person name="Allen A.W."/>
            <person name="Alvarado L."/>
            <person name="Arachchi H.M."/>
            <person name="Berlin A.M."/>
            <person name="Chapman S.B."/>
            <person name="Gainer-Dewar J."/>
            <person name="Goldberg J."/>
            <person name="Griggs A."/>
            <person name="Gujja S."/>
            <person name="Hansen M."/>
            <person name="Howarth C."/>
            <person name="Imamovic A."/>
            <person name="Ireland A."/>
            <person name="Larimer J."/>
            <person name="McCowan C."/>
            <person name="Murphy C."/>
            <person name="Pearson M."/>
            <person name="Poon T.W."/>
            <person name="Priest M."/>
            <person name="Roberts A."/>
            <person name="Saif S."/>
            <person name="Shea T."/>
            <person name="Sisk P."/>
            <person name="Sykes S."/>
            <person name="Wortman J."/>
            <person name="Nusbaum C."/>
            <person name="Birren B."/>
        </authorList>
    </citation>
    <scope>NUCLEOTIDE SEQUENCE [LARGE SCALE GENOMIC DNA]</scope>
    <source>
        <strain evidence="2 3">ACS-120-V-Col10b</strain>
    </source>
</reference>
<gene>
    <name evidence="2" type="ORF">HMPREF9238_00799</name>
</gene>
<sequence>MKAELKKHYADDPKATVLILHGYAEHQGRYAQLIDSLVEAGIDAVTYDQYGHGTAPGPRARVDVGQLIKDHLAAREQVREEMRTEDLFLFGHSMGGLITAASNLINPRGVTGVVLSGPAFSATGSLERDKVRAVAKTVLKFPAGMPTAALDAEAVSSDPDVIAAYKADPLNYHGRVPARTAATMILQGLETLERADKWQNPLIIFHGSDDTLADPSASWEFSQKARTSGAPVEMIEVPSARHEVFNEPHVNRMLMETLNMWILGILRGKAITDPRE</sequence>
<evidence type="ECO:0000313" key="3">
    <source>
        <dbReference type="Proteomes" id="UP000014387"/>
    </source>
</evidence>
<dbReference type="SUPFAM" id="SSF53474">
    <property type="entry name" value="alpha/beta-Hydrolases"/>
    <property type="match status" value="1"/>
</dbReference>
<dbReference type="InterPro" id="IPR029058">
    <property type="entry name" value="AB_hydrolase_fold"/>
</dbReference>
<accession>A0A9W5VWJ5</accession>
<feature type="domain" description="Serine aminopeptidase S33" evidence="1">
    <location>
        <begin position="12"/>
        <end position="248"/>
    </location>
</feature>
<comment type="caution">
    <text evidence="2">The sequence shown here is derived from an EMBL/GenBank/DDBJ whole genome shotgun (WGS) entry which is preliminary data.</text>
</comment>
<dbReference type="PANTHER" id="PTHR11614">
    <property type="entry name" value="PHOSPHOLIPASE-RELATED"/>
    <property type="match status" value="1"/>
</dbReference>
<organism evidence="2 3">
    <name type="scientific">Gleimia europaea ACS-120-V-Col10b</name>
    <dbReference type="NCBI Taxonomy" id="883069"/>
    <lineage>
        <taxon>Bacteria</taxon>
        <taxon>Bacillati</taxon>
        <taxon>Actinomycetota</taxon>
        <taxon>Actinomycetes</taxon>
        <taxon>Actinomycetales</taxon>
        <taxon>Actinomycetaceae</taxon>
        <taxon>Gleimia</taxon>
    </lineage>
</organism>
<evidence type="ECO:0000259" key="1">
    <source>
        <dbReference type="Pfam" id="PF12146"/>
    </source>
</evidence>
<dbReference type="RefSeq" id="WP_016444154.1">
    <property type="nucleotide sequence ID" value="NZ_KE150266.1"/>
</dbReference>
<dbReference type="Proteomes" id="UP000014387">
    <property type="component" value="Unassembled WGS sequence"/>
</dbReference>
<proteinExistence type="predicted"/>
<evidence type="ECO:0000313" key="2">
    <source>
        <dbReference type="EMBL" id="EPD31042.1"/>
    </source>
</evidence>
<dbReference type="Gene3D" id="3.40.50.1820">
    <property type="entry name" value="alpha/beta hydrolase"/>
    <property type="match status" value="1"/>
</dbReference>
<dbReference type="OrthoDB" id="9806902at2"/>
<dbReference type="Pfam" id="PF12146">
    <property type="entry name" value="Hydrolase_4"/>
    <property type="match status" value="1"/>
</dbReference>
<dbReference type="InterPro" id="IPR051044">
    <property type="entry name" value="MAG_DAG_Lipase"/>
</dbReference>
<name>A0A9W5VWJ5_9ACTO</name>
<dbReference type="InterPro" id="IPR022742">
    <property type="entry name" value="Hydrolase_4"/>
</dbReference>
<keyword evidence="3" id="KW-1185">Reference proteome</keyword>